<protein>
    <submittedName>
        <fullName evidence="1">Uncharacterized protein</fullName>
    </submittedName>
</protein>
<dbReference type="AlphaFoldDB" id="A0A382FV06"/>
<proteinExistence type="predicted"/>
<name>A0A382FV06_9ZZZZ</name>
<dbReference type="EMBL" id="UINC01051666">
    <property type="protein sequence ID" value="SVB66093.1"/>
    <property type="molecule type" value="Genomic_DNA"/>
</dbReference>
<feature type="non-terminal residue" evidence="1">
    <location>
        <position position="62"/>
    </location>
</feature>
<accession>A0A382FV06</accession>
<reference evidence="1" key="1">
    <citation type="submission" date="2018-05" db="EMBL/GenBank/DDBJ databases">
        <authorList>
            <person name="Lanie J.A."/>
            <person name="Ng W.-L."/>
            <person name="Kazmierczak K.M."/>
            <person name="Andrzejewski T.M."/>
            <person name="Davidsen T.M."/>
            <person name="Wayne K.J."/>
            <person name="Tettelin H."/>
            <person name="Glass J.I."/>
            <person name="Rusch D."/>
            <person name="Podicherti R."/>
            <person name="Tsui H.-C.T."/>
            <person name="Winkler M.E."/>
        </authorList>
    </citation>
    <scope>NUCLEOTIDE SEQUENCE</scope>
</reference>
<evidence type="ECO:0000313" key="1">
    <source>
        <dbReference type="EMBL" id="SVB66093.1"/>
    </source>
</evidence>
<gene>
    <name evidence="1" type="ORF">METZ01_LOCUS218947</name>
</gene>
<organism evidence="1">
    <name type="scientific">marine metagenome</name>
    <dbReference type="NCBI Taxonomy" id="408172"/>
    <lineage>
        <taxon>unclassified sequences</taxon>
        <taxon>metagenomes</taxon>
        <taxon>ecological metagenomes</taxon>
    </lineage>
</organism>
<sequence>MHVANHGHEIIAHFEAAMHGTPSNINNLDAKIVVQPTGTGIRVFKGVGYFVAEFEIRFVARH</sequence>